<organism evidence="3 4">
    <name type="scientific">Alteromonas genovensis</name>
    <dbReference type="NCBI Taxonomy" id="471225"/>
    <lineage>
        <taxon>Bacteria</taxon>
        <taxon>Pseudomonadati</taxon>
        <taxon>Pseudomonadota</taxon>
        <taxon>Gammaproteobacteria</taxon>
        <taxon>Alteromonadales</taxon>
        <taxon>Alteromonadaceae</taxon>
        <taxon>Alteromonas/Salinimonas group</taxon>
        <taxon>Alteromonas</taxon>
    </lineage>
</organism>
<evidence type="ECO:0000259" key="2">
    <source>
        <dbReference type="Pfam" id="PF12804"/>
    </source>
</evidence>
<dbReference type="InterPro" id="IPR029044">
    <property type="entry name" value="Nucleotide-diphossugar_trans"/>
</dbReference>
<dbReference type="RefSeq" id="WP_163106489.1">
    <property type="nucleotide sequence ID" value="NZ_JAAAWO010000006.1"/>
</dbReference>
<evidence type="ECO:0000256" key="1">
    <source>
        <dbReference type="ARBA" id="ARBA00022842"/>
    </source>
</evidence>
<keyword evidence="3" id="KW-0808">Transferase</keyword>
<dbReference type="SUPFAM" id="SSF53448">
    <property type="entry name" value="Nucleotide-diphospho-sugar transferases"/>
    <property type="match status" value="1"/>
</dbReference>
<reference evidence="3 4" key="1">
    <citation type="submission" date="2020-01" db="EMBL/GenBank/DDBJ databases">
        <title>Genomes of bacteria type strains.</title>
        <authorList>
            <person name="Chen J."/>
            <person name="Zhu S."/>
            <person name="Yang J."/>
        </authorList>
    </citation>
    <scope>NUCLEOTIDE SEQUENCE [LARGE SCALE GENOMIC DNA]</scope>
    <source>
        <strain evidence="3 4">LMG 24078</strain>
    </source>
</reference>
<gene>
    <name evidence="3" type="ORF">GTQ48_09575</name>
</gene>
<protein>
    <submittedName>
        <fullName evidence="3">NTP transferase domain-containing protein</fullName>
    </submittedName>
</protein>
<accession>A0A6N9TIM5</accession>
<name>A0A6N9TIM5_9ALTE</name>
<dbReference type="PANTHER" id="PTHR43777:SF1">
    <property type="entry name" value="MOLYBDENUM COFACTOR CYTIDYLYLTRANSFERASE"/>
    <property type="match status" value="1"/>
</dbReference>
<keyword evidence="4" id="KW-1185">Reference proteome</keyword>
<dbReference type="PANTHER" id="PTHR43777">
    <property type="entry name" value="MOLYBDENUM COFACTOR CYTIDYLYLTRANSFERASE"/>
    <property type="match status" value="1"/>
</dbReference>
<comment type="caution">
    <text evidence="3">The sequence shown here is derived from an EMBL/GenBank/DDBJ whole genome shotgun (WGS) entry which is preliminary data.</text>
</comment>
<dbReference type="Gene3D" id="3.90.550.10">
    <property type="entry name" value="Spore Coat Polysaccharide Biosynthesis Protein SpsA, Chain A"/>
    <property type="match status" value="1"/>
</dbReference>
<dbReference type="InterPro" id="IPR025877">
    <property type="entry name" value="MobA-like_NTP_Trfase"/>
</dbReference>
<dbReference type="EMBL" id="JAAAWO010000006">
    <property type="protein sequence ID" value="NDW15766.1"/>
    <property type="molecule type" value="Genomic_DNA"/>
</dbReference>
<proteinExistence type="predicted"/>
<keyword evidence="1" id="KW-0460">Magnesium</keyword>
<evidence type="ECO:0000313" key="4">
    <source>
        <dbReference type="Proteomes" id="UP000471381"/>
    </source>
</evidence>
<dbReference type="GO" id="GO:0016779">
    <property type="term" value="F:nucleotidyltransferase activity"/>
    <property type="evidence" value="ECO:0007669"/>
    <property type="project" value="UniProtKB-ARBA"/>
</dbReference>
<dbReference type="AlphaFoldDB" id="A0A6N9TIM5"/>
<evidence type="ECO:0000313" key="3">
    <source>
        <dbReference type="EMBL" id="NDW15766.1"/>
    </source>
</evidence>
<dbReference type="Pfam" id="PF12804">
    <property type="entry name" value="NTP_transf_3"/>
    <property type="match status" value="1"/>
</dbReference>
<feature type="domain" description="MobA-like NTP transferase" evidence="2">
    <location>
        <begin position="20"/>
        <end position="143"/>
    </location>
</feature>
<sequence>MPVVTDDKNLAISQAQQCTGFILAGGRSSRMGKDKATVTVAGRSMLQTAHDLMSHTQVHHHVVVGGRFADVHENTQGLGPGRAICELVTHSYSHCLESEDYLAQTQAIKGYALFIPVDMPFLQPNTVTTLIKLSQQHQRAYFYEQYYLPLVVPITFSNAIILSELVMQKPSPSVRNVIDAVNASAAKYRGDEKEFANINSPAELAEVLIPVS</sequence>
<dbReference type="Proteomes" id="UP000471381">
    <property type="component" value="Unassembled WGS sequence"/>
</dbReference>